<evidence type="ECO:0000259" key="7">
    <source>
        <dbReference type="Pfam" id="PF00347"/>
    </source>
</evidence>
<dbReference type="InterPro" id="IPR002358">
    <property type="entry name" value="Ribosomal_uL6_CS"/>
</dbReference>
<feature type="domain" description="Large ribosomal subunit protein uL6 alpha-beta" evidence="7">
    <location>
        <begin position="91"/>
        <end position="163"/>
    </location>
</feature>
<evidence type="ECO:0000256" key="1">
    <source>
        <dbReference type="ARBA" id="ARBA00009356"/>
    </source>
</evidence>
<evidence type="ECO:0000256" key="6">
    <source>
        <dbReference type="RuleBase" id="RU003870"/>
    </source>
</evidence>
<dbReference type="InterPro" id="IPR000702">
    <property type="entry name" value="Ribosomal_uL6-like"/>
</dbReference>
<keyword evidence="4 6" id="KW-0699">rRNA-binding</keyword>
<dbReference type="Gene3D" id="3.90.930.12">
    <property type="entry name" value="Ribosomal protein L6, alpha-beta domain"/>
    <property type="match status" value="2"/>
</dbReference>
<dbReference type="PIRSF" id="PIRSF002162">
    <property type="entry name" value="Ribosomal_L6"/>
    <property type="match status" value="1"/>
</dbReference>
<evidence type="ECO:0000313" key="8">
    <source>
        <dbReference type="EMBL" id="PIU99245.1"/>
    </source>
</evidence>
<dbReference type="SUPFAM" id="SSF56053">
    <property type="entry name" value="Ribosomal protein L6"/>
    <property type="match status" value="2"/>
</dbReference>
<keyword evidence="4 6" id="KW-0694">RNA-binding</keyword>
<dbReference type="GO" id="GO:0022625">
    <property type="term" value="C:cytosolic large ribosomal subunit"/>
    <property type="evidence" value="ECO:0007669"/>
    <property type="project" value="UniProtKB-UniRule"/>
</dbReference>
<feature type="domain" description="Large ribosomal subunit protein uL6 alpha-beta" evidence="7">
    <location>
        <begin position="11"/>
        <end position="82"/>
    </location>
</feature>
<reference evidence="9" key="1">
    <citation type="submission" date="2017-09" db="EMBL/GenBank/DDBJ databases">
        <title>Depth-based differentiation of microbial function through sediment-hosted aquifers and enrichment of novel symbionts in the deep terrestrial subsurface.</title>
        <authorList>
            <person name="Probst A.J."/>
            <person name="Ladd B."/>
            <person name="Jarett J.K."/>
            <person name="Geller-Mcgrath D.E."/>
            <person name="Sieber C.M.K."/>
            <person name="Emerson J.B."/>
            <person name="Anantharaman K."/>
            <person name="Thomas B.C."/>
            <person name="Malmstrom R."/>
            <person name="Stieglmeier M."/>
            <person name="Klingl A."/>
            <person name="Woyke T."/>
            <person name="Ryan C.M."/>
            <person name="Banfield J.F."/>
        </authorList>
    </citation>
    <scope>NUCLEOTIDE SEQUENCE [LARGE SCALE GENOMIC DNA]</scope>
</reference>
<evidence type="ECO:0000256" key="5">
    <source>
        <dbReference type="RuleBase" id="RU003869"/>
    </source>
</evidence>
<name>A0A2M7B806_9BACT</name>
<dbReference type="GO" id="GO:0002181">
    <property type="term" value="P:cytoplasmic translation"/>
    <property type="evidence" value="ECO:0007669"/>
    <property type="project" value="TreeGrafter"/>
</dbReference>
<dbReference type="EMBL" id="PEVH01000025">
    <property type="protein sequence ID" value="PIU99245.1"/>
    <property type="molecule type" value="Genomic_DNA"/>
</dbReference>
<dbReference type="FunFam" id="3.90.930.12:FF:000001">
    <property type="entry name" value="50S ribosomal protein L6"/>
    <property type="match status" value="1"/>
</dbReference>
<dbReference type="AlphaFoldDB" id="A0A2M7B806"/>
<dbReference type="GO" id="GO:0003735">
    <property type="term" value="F:structural constituent of ribosome"/>
    <property type="evidence" value="ECO:0007669"/>
    <property type="project" value="UniProtKB-UniRule"/>
</dbReference>
<dbReference type="NCBIfam" id="TIGR03654">
    <property type="entry name" value="L6_bact"/>
    <property type="match status" value="1"/>
</dbReference>
<proteinExistence type="inferred from homology"/>
<protein>
    <recommendedName>
        <fullName evidence="4">Large ribosomal subunit protein uL6</fullName>
    </recommendedName>
</protein>
<organism evidence="8 9">
    <name type="scientific">Candidatus Wolfebacteria bacterium CG03_land_8_20_14_0_80_36_15</name>
    <dbReference type="NCBI Taxonomy" id="1975067"/>
    <lineage>
        <taxon>Bacteria</taxon>
        <taxon>Candidatus Wolfeibacteriota</taxon>
    </lineage>
</organism>
<comment type="similarity">
    <text evidence="1 4 5">Belongs to the universal ribosomal protein uL6 family.</text>
</comment>
<accession>A0A2M7B806</accession>
<comment type="function">
    <text evidence="4 6">This protein binds to the 23S rRNA, and is important in its secondary structure. It is located near the subunit interface in the base of the L7/L12 stalk, and near the tRNA binding site of the peptidyltransferase center.</text>
</comment>
<evidence type="ECO:0000256" key="4">
    <source>
        <dbReference type="HAMAP-Rule" id="MF_01365"/>
    </source>
</evidence>
<comment type="subunit">
    <text evidence="4">Part of the 50S ribosomal subunit.</text>
</comment>
<sequence length="182" mass="20002">MAKIGKKPIKIPQGVELKLENQSLEVKGPKGSLSLNFLPGIEVKREEDNLYVKVLNNEKQTMINQGTMRSLIVNAIDGVNEGFKKILEIEGVGYRATMEDENLILSVGFSHPVRIPSIKGIKISVNKNQIIVSGIDKAKVGEMAAKIRAIKKPEPYKGKGIRYQGEIIRRKAGKKVAAVGEV</sequence>
<evidence type="ECO:0000256" key="3">
    <source>
        <dbReference type="ARBA" id="ARBA00023274"/>
    </source>
</evidence>
<dbReference type="InterPro" id="IPR019906">
    <property type="entry name" value="Ribosomal_uL6_bac-type"/>
</dbReference>
<evidence type="ECO:0000256" key="2">
    <source>
        <dbReference type="ARBA" id="ARBA00022980"/>
    </source>
</evidence>
<dbReference type="Proteomes" id="UP000230131">
    <property type="component" value="Unassembled WGS sequence"/>
</dbReference>
<comment type="caution">
    <text evidence="8">The sequence shown here is derived from an EMBL/GenBank/DDBJ whole genome shotgun (WGS) entry which is preliminary data.</text>
</comment>
<dbReference type="Pfam" id="PF00347">
    <property type="entry name" value="Ribosomal_L6"/>
    <property type="match status" value="2"/>
</dbReference>
<keyword evidence="3 4" id="KW-0687">Ribonucleoprotein</keyword>
<dbReference type="InterPro" id="IPR020040">
    <property type="entry name" value="Ribosomal_uL6_a/b-dom"/>
</dbReference>
<dbReference type="GO" id="GO:0019843">
    <property type="term" value="F:rRNA binding"/>
    <property type="evidence" value="ECO:0007669"/>
    <property type="project" value="UniProtKB-UniRule"/>
</dbReference>
<dbReference type="InterPro" id="IPR036789">
    <property type="entry name" value="Ribosomal_uL6-like_a/b-dom_sf"/>
</dbReference>
<dbReference type="PROSITE" id="PS00525">
    <property type="entry name" value="RIBOSOMAL_L6_1"/>
    <property type="match status" value="1"/>
</dbReference>
<dbReference type="HAMAP" id="MF_01365_B">
    <property type="entry name" value="Ribosomal_uL6_B"/>
    <property type="match status" value="1"/>
</dbReference>
<evidence type="ECO:0000313" key="9">
    <source>
        <dbReference type="Proteomes" id="UP000230131"/>
    </source>
</evidence>
<dbReference type="PANTHER" id="PTHR11655:SF14">
    <property type="entry name" value="LARGE RIBOSOMAL SUBUNIT PROTEIN UL6M"/>
    <property type="match status" value="1"/>
</dbReference>
<dbReference type="PRINTS" id="PR00059">
    <property type="entry name" value="RIBOSOMALL6"/>
</dbReference>
<gene>
    <name evidence="4" type="primary">rplF</name>
    <name evidence="8" type="ORF">COS59_00810</name>
</gene>
<keyword evidence="2 4" id="KW-0689">Ribosomal protein</keyword>
<dbReference type="PANTHER" id="PTHR11655">
    <property type="entry name" value="60S/50S RIBOSOMAL PROTEIN L6/L9"/>
    <property type="match status" value="1"/>
</dbReference>